<evidence type="ECO:0000313" key="3">
    <source>
        <dbReference type="Proteomes" id="UP000244855"/>
    </source>
</evidence>
<accession>A0A2V1DW80</accession>
<protein>
    <submittedName>
        <fullName evidence="2">Uncharacterized protein</fullName>
    </submittedName>
</protein>
<dbReference type="EMBL" id="KZ805341">
    <property type="protein sequence ID" value="PVI02603.1"/>
    <property type="molecule type" value="Genomic_DNA"/>
</dbReference>
<feature type="region of interest" description="Disordered" evidence="1">
    <location>
        <begin position="41"/>
        <end position="66"/>
    </location>
</feature>
<name>A0A2V1DW80_9PLEO</name>
<dbReference type="AlphaFoldDB" id="A0A2V1DW80"/>
<sequence length="110" mass="12135">MESRSCDAGFRGADRAAAMHLLSLRARPKLIQTRRLPFRLNRVPRADQEGPNMNFSPRRRRRNPNLGSNVIQLSEFGLPAVMTRQCREPGAQAYPCGGDEPALASSSSGL</sequence>
<evidence type="ECO:0000256" key="1">
    <source>
        <dbReference type="SAM" id="MobiDB-lite"/>
    </source>
</evidence>
<organism evidence="2 3">
    <name type="scientific">Periconia macrospinosa</name>
    <dbReference type="NCBI Taxonomy" id="97972"/>
    <lineage>
        <taxon>Eukaryota</taxon>
        <taxon>Fungi</taxon>
        <taxon>Dikarya</taxon>
        <taxon>Ascomycota</taxon>
        <taxon>Pezizomycotina</taxon>
        <taxon>Dothideomycetes</taxon>
        <taxon>Pleosporomycetidae</taxon>
        <taxon>Pleosporales</taxon>
        <taxon>Massarineae</taxon>
        <taxon>Periconiaceae</taxon>
        <taxon>Periconia</taxon>
    </lineage>
</organism>
<keyword evidence="3" id="KW-1185">Reference proteome</keyword>
<evidence type="ECO:0000313" key="2">
    <source>
        <dbReference type="EMBL" id="PVI02603.1"/>
    </source>
</evidence>
<reference evidence="2 3" key="1">
    <citation type="journal article" date="2018" name="Sci. Rep.">
        <title>Comparative genomics provides insights into the lifestyle and reveals functional heterogeneity of dark septate endophytic fungi.</title>
        <authorList>
            <person name="Knapp D.G."/>
            <person name="Nemeth J.B."/>
            <person name="Barry K."/>
            <person name="Hainaut M."/>
            <person name="Henrissat B."/>
            <person name="Johnson J."/>
            <person name="Kuo A."/>
            <person name="Lim J.H.P."/>
            <person name="Lipzen A."/>
            <person name="Nolan M."/>
            <person name="Ohm R.A."/>
            <person name="Tamas L."/>
            <person name="Grigoriev I.V."/>
            <person name="Spatafora J.W."/>
            <person name="Nagy L.G."/>
            <person name="Kovacs G.M."/>
        </authorList>
    </citation>
    <scope>NUCLEOTIDE SEQUENCE [LARGE SCALE GENOMIC DNA]</scope>
    <source>
        <strain evidence="2 3">DSE2036</strain>
    </source>
</reference>
<feature type="region of interest" description="Disordered" evidence="1">
    <location>
        <begin position="90"/>
        <end position="110"/>
    </location>
</feature>
<gene>
    <name evidence="2" type="ORF">DM02DRAFT_653417</name>
</gene>
<proteinExistence type="predicted"/>
<dbReference type="Proteomes" id="UP000244855">
    <property type="component" value="Unassembled WGS sequence"/>
</dbReference>